<evidence type="ECO:0000256" key="2">
    <source>
        <dbReference type="SAM" id="SignalP"/>
    </source>
</evidence>
<dbReference type="PANTHER" id="PTHR15462">
    <property type="entry name" value="SERINE PROTEASE"/>
    <property type="match status" value="1"/>
</dbReference>
<dbReference type="EMBL" id="JAERRF010000012">
    <property type="protein sequence ID" value="MBL1099199.1"/>
    <property type="molecule type" value="Genomic_DNA"/>
</dbReference>
<keyword evidence="4" id="KW-1185">Reference proteome</keyword>
<proteinExistence type="predicted"/>
<sequence length="315" mass="32510">MAAHSLRRRITARTALTTFMAAGAALAVITSASAAVAAPGGGAAAPAAKVAAPAVSKVAYTAKERREALAYWTPARIKAVGESTDLGPTDPKVTPWKGTEMKSVGRLFFVNGNGEDSWCTATAVNSANRSVVMAAGHCVRRGSAPDFTHIEMVFVPGYHKGQQPYGAFAVRASLTPRTWAEESTNDLAALVVDADTTGRKLTDVVGGQAIAFNRPVGGAIHAFGYPASRPSRGEELLHCTGKAKQAPQADEQVIPCGMAGGSSGGPWLADFNATTGKGVLVSVNSHGEGLETGKKMYGPVLGATAKTVYDQAQRG</sequence>
<dbReference type="SUPFAM" id="SSF50494">
    <property type="entry name" value="Trypsin-like serine proteases"/>
    <property type="match status" value="1"/>
</dbReference>
<feature type="chain" id="PRO_5045166205" evidence="2">
    <location>
        <begin position="38"/>
        <end position="315"/>
    </location>
</feature>
<evidence type="ECO:0000313" key="3">
    <source>
        <dbReference type="EMBL" id="MBL1099199.1"/>
    </source>
</evidence>
<dbReference type="Gene3D" id="2.40.10.10">
    <property type="entry name" value="Trypsin-like serine proteases"/>
    <property type="match status" value="2"/>
</dbReference>
<reference evidence="3 4" key="1">
    <citation type="submission" date="2021-01" db="EMBL/GenBank/DDBJ databases">
        <title>WGS of actinomycetes isolated from Thailand.</title>
        <authorList>
            <person name="Thawai C."/>
        </authorList>
    </citation>
    <scope>NUCLEOTIDE SEQUENCE [LARGE SCALE GENOMIC DNA]</scope>
    <source>
        <strain evidence="3 4">CA1R205</strain>
    </source>
</reference>
<dbReference type="InterPro" id="IPR043504">
    <property type="entry name" value="Peptidase_S1_PA_chymotrypsin"/>
</dbReference>
<evidence type="ECO:0000313" key="4">
    <source>
        <dbReference type="Proteomes" id="UP000634229"/>
    </source>
</evidence>
<evidence type="ECO:0000256" key="1">
    <source>
        <dbReference type="ARBA" id="ARBA00022729"/>
    </source>
</evidence>
<protein>
    <submittedName>
        <fullName evidence="3">Peptidase</fullName>
    </submittedName>
</protein>
<dbReference type="InterPro" id="IPR050966">
    <property type="entry name" value="Glutamyl_endopeptidase"/>
</dbReference>
<accession>A0ABS1NGJ1</accession>
<name>A0ABS1NGJ1_9ACTN</name>
<keyword evidence="1 2" id="KW-0732">Signal</keyword>
<feature type="signal peptide" evidence="2">
    <location>
        <begin position="1"/>
        <end position="37"/>
    </location>
</feature>
<dbReference type="Proteomes" id="UP000634229">
    <property type="component" value="Unassembled WGS sequence"/>
</dbReference>
<gene>
    <name evidence="3" type="ORF">JK363_21550</name>
</gene>
<dbReference type="InterPro" id="IPR009003">
    <property type="entry name" value="Peptidase_S1_PA"/>
</dbReference>
<dbReference type="RefSeq" id="WP_201876622.1">
    <property type="nucleotide sequence ID" value="NZ_JAERRF010000012.1"/>
</dbReference>
<organism evidence="3 4">
    <name type="scientific">Streptomyces coffeae</name>
    <dbReference type="NCBI Taxonomy" id="621382"/>
    <lineage>
        <taxon>Bacteria</taxon>
        <taxon>Bacillati</taxon>
        <taxon>Actinomycetota</taxon>
        <taxon>Actinomycetes</taxon>
        <taxon>Kitasatosporales</taxon>
        <taxon>Streptomycetaceae</taxon>
        <taxon>Streptomyces</taxon>
    </lineage>
</organism>
<comment type="caution">
    <text evidence="3">The sequence shown here is derived from an EMBL/GenBank/DDBJ whole genome shotgun (WGS) entry which is preliminary data.</text>
</comment>
<dbReference type="PANTHER" id="PTHR15462:SF19">
    <property type="entry name" value="PEPTIDASE S1 DOMAIN-CONTAINING PROTEIN"/>
    <property type="match status" value="1"/>
</dbReference>